<reference evidence="1" key="3">
    <citation type="journal article" date="2017" name="Nature">
        <title>Genome sequence of the progenitor of the wheat D genome Aegilops tauschii.</title>
        <authorList>
            <person name="Luo M.C."/>
            <person name="Gu Y.Q."/>
            <person name="Puiu D."/>
            <person name="Wang H."/>
            <person name="Twardziok S.O."/>
            <person name="Deal K.R."/>
            <person name="Huo N."/>
            <person name="Zhu T."/>
            <person name="Wang L."/>
            <person name="Wang Y."/>
            <person name="McGuire P.E."/>
            <person name="Liu S."/>
            <person name="Long H."/>
            <person name="Ramasamy R.K."/>
            <person name="Rodriguez J.C."/>
            <person name="Van S.L."/>
            <person name="Yuan L."/>
            <person name="Wang Z."/>
            <person name="Xia Z."/>
            <person name="Xiao L."/>
            <person name="Anderson O.D."/>
            <person name="Ouyang S."/>
            <person name="Liang Y."/>
            <person name="Zimin A.V."/>
            <person name="Pertea G."/>
            <person name="Qi P."/>
            <person name="Bennetzen J.L."/>
            <person name="Dai X."/>
            <person name="Dawson M.W."/>
            <person name="Muller H.G."/>
            <person name="Kugler K."/>
            <person name="Rivarola-Duarte L."/>
            <person name="Spannagl M."/>
            <person name="Mayer K.F.X."/>
            <person name="Lu F.H."/>
            <person name="Bevan M.W."/>
            <person name="Leroy P."/>
            <person name="Li P."/>
            <person name="You F.M."/>
            <person name="Sun Q."/>
            <person name="Liu Z."/>
            <person name="Lyons E."/>
            <person name="Wicker T."/>
            <person name="Salzberg S.L."/>
            <person name="Devos K.M."/>
            <person name="Dvorak J."/>
        </authorList>
    </citation>
    <scope>NUCLEOTIDE SEQUENCE [LARGE SCALE GENOMIC DNA]</scope>
    <source>
        <strain evidence="1">cv. AL8/78</strain>
    </source>
</reference>
<dbReference type="Gramene" id="AET1Gv20307400.1">
    <property type="protein sequence ID" value="AET1Gv20307400.1"/>
    <property type="gene ID" value="AET1Gv20307400"/>
</dbReference>
<dbReference type="EnsemblPlants" id="AET1Gv20307400.6">
    <property type="protein sequence ID" value="AET1Gv20307400.6"/>
    <property type="gene ID" value="AET1Gv20307400"/>
</dbReference>
<dbReference type="EnsemblPlants" id="AET1Gv20307400.7">
    <property type="protein sequence ID" value="AET1Gv20307400.7"/>
    <property type="gene ID" value="AET1Gv20307400"/>
</dbReference>
<dbReference type="EnsemblPlants" id="AET1Gv20307400.5">
    <property type="protein sequence ID" value="AET1Gv20307400.5"/>
    <property type="gene ID" value="AET1Gv20307400"/>
</dbReference>
<dbReference type="AlphaFoldDB" id="A0A452Y647"/>
<dbReference type="Proteomes" id="UP000015105">
    <property type="component" value="Chromosome 1D"/>
</dbReference>
<proteinExistence type="predicted"/>
<reference evidence="2" key="2">
    <citation type="journal article" date="2017" name="Nat. Plants">
        <title>The Aegilops tauschii genome reveals multiple impacts of transposons.</title>
        <authorList>
            <person name="Zhao G."/>
            <person name="Zou C."/>
            <person name="Li K."/>
            <person name="Wang K."/>
            <person name="Li T."/>
            <person name="Gao L."/>
            <person name="Zhang X."/>
            <person name="Wang H."/>
            <person name="Yang Z."/>
            <person name="Liu X."/>
            <person name="Jiang W."/>
            <person name="Mao L."/>
            <person name="Kong X."/>
            <person name="Jiao Y."/>
            <person name="Jia J."/>
        </authorList>
    </citation>
    <scope>NUCLEOTIDE SEQUENCE [LARGE SCALE GENOMIC DNA]</scope>
    <source>
        <strain evidence="2">cv. AL8/78</strain>
    </source>
</reference>
<dbReference type="EnsemblPlants" id="AET1Gv20307400.2">
    <property type="protein sequence ID" value="AET1Gv20307400.2"/>
    <property type="gene ID" value="AET1Gv20307400"/>
</dbReference>
<evidence type="ECO:0000313" key="2">
    <source>
        <dbReference type="Proteomes" id="UP000015105"/>
    </source>
</evidence>
<reference evidence="1" key="4">
    <citation type="submission" date="2019-03" db="UniProtKB">
        <authorList>
            <consortium name="EnsemblPlants"/>
        </authorList>
    </citation>
    <scope>IDENTIFICATION</scope>
</reference>
<reference evidence="2" key="1">
    <citation type="journal article" date="2014" name="Science">
        <title>Ancient hybridizations among the ancestral genomes of bread wheat.</title>
        <authorList>
            <consortium name="International Wheat Genome Sequencing Consortium,"/>
            <person name="Marcussen T."/>
            <person name="Sandve S.R."/>
            <person name="Heier L."/>
            <person name="Spannagl M."/>
            <person name="Pfeifer M."/>
            <person name="Jakobsen K.S."/>
            <person name="Wulff B.B."/>
            <person name="Steuernagel B."/>
            <person name="Mayer K.F."/>
            <person name="Olsen O.A."/>
        </authorList>
    </citation>
    <scope>NUCLEOTIDE SEQUENCE [LARGE SCALE GENOMIC DNA]</scope>
    <source>
        <strain evidence="2">cv. AL8/78</strain>
    </source>
</reference>
<keyword evidence="2" id="KW-1185">Reference proteome</keyword>
<protein>
    <submittedName>
        <fullName evidence="1">Uncharacterized protein</fullName>
    </submittedName>
</protein>
<reference evidence="1" key="5">
    <citation type="journal article" date="2021" name="G3 (Bethesda)">
        <title>Aegilops tauschii genome assembly Aet v5.0 features greater sequence contiguity and improved annotation.</title>
        <authorList>
            <person name="Wang L."/>
            <person name="Zhu T."/>
            <person name="Rodriguez J.C."/>
            <person name="Deal K.R."/>
            <person name="Dubcovsky J."/>
            <person name="McGuire P.E."/>
            <person name="Lux T."/>
            <person name="Spannagl M."/>
            <person name="Mayer K.F.X."/>
            <person name="Baldrich P."/>
            <person name="Meyers B.C."/>
            <person name="Huo N."/>
            <person name="Gu Y.Q."/>
            <person name="Zhou H."/>
            <person name="Devos K.M."/>
            <person name="Bennetzen J.L."/>
            <person name="Unver T."/>
            <person name="Budak H."/>
            <person name="Gulick P.J."/>
            <person name="Galiba G."/>
            <person name="Kalapos B."/>
            <person name="Nelson D.R."/>
            <person name="Li P."/>
            <person name="You F.M."/>
            <person name="Luo M.C."/>
            <person name="Dvorak J."/>
        </authorList>
    </citation>
    <scope>NUCLEOTIDE SEQUENCE [LARGE SCALE GENOMIC DNA]</scope>
    <source>
        <strain evidence="1">cv. AL8/78</strain>
    </source>
</reference>
<sequence length="123" mass="13405">MRMARALGKTTSPASSYSSWIHAAAGDEIHAHITCTDAEGNDTVQIDDLASSLPQMLLGPCYTSVAVYRPKRQAAVDRHPCGLWPQQRVELRGCLQLRRSRLKATNQEGKLLGTAHPVAAILE</sequence>
<dbReference type="EnsemblPlants" id="AET1Gv20307400.1">
    <property type="protein sequence ID" value="AET1Gv20307400.1"/>
    <property type="gene ID" value="AET1Gv20307400"/>
</dbReference>
<dbReference type="EnsemblPlants" id="AET1Gv20307400.4">
    <property type="protein sequence ID" value="AET1Gv20307400.4"/>
    <property type="gene ID" value="AET1Gv20307400"/>
</dbReference>
<dbReference type="Gramene" id="AET1Gv20307400.2">
    <property type="protein sequence ID" value="AET1Gv20307400.2"/>
    <property type="gene ID" value="AET1Gv20307400"/>
</dbReference>
<dbReference type="Gramene" id="AET1Gv20307400.3">
    <property type="protein sequence ID" value="AET1Gv20307400.3"/>
    <property type="gene ID" value="AET1Gv20307400"/>
</dbReference>
<dbReference type="Gramene" id="AET1Gv20307400.6">
    <property type="protein sequence ID" value="AET1Gv20307400.6"/>
    <property type="gene ID" value="AET1Gv20307400"/>
</dbReference>
<dbReference type="Gramene" id="AET1Gv20307400.4">
    <property type="protein sequence ID" value="AET1Gv20307400.4"/>
    <property type="gene ID" value="AET1Gv20307400"/>
</dbReference>
<dbReference type="Gramene" id="AET1Gv20307400.5">
    <property type="protein sequence ID" value="AET1Gv20307400.5"/>
    <property type="gene ID" value="AET1Gv20307400"/>
</dbReference>
<dbReference type="Gramene" id="AET1Gv20307400.7">
    <property type="protein sequence ID" value="AET1Gv20307400.7"/>
    <property type="gene ID" value="AET1Gv20307400"/>
</dbReference>
<dbReference type="EnsemblPlants" id="AET1Gv20307400.3">
    <property type="protein sequence ID" value="AET1Gv20307400.3"/>
    <property type="gene ID" value="AET1Gv20307400"/>
</dbReference>
<evidence type="ECO:0000313" key="1">
    <source>
        <dbReference type="EnsemblPlants" id="AET1Gv20307400.1"/>
    </source>
</evidence>
<name>A0A452Y647_AEGTS</name>
<accession>A0A452Y647</accession>
<organism evidence="1 2">
    <name type="scientific">Aegilops tauschii subsp. strangulata</name>
    <name type="common">Goatgrass</name>
    <dbReference type="NCBI Taxonomy" id="200361"/>
    <lineage>
        <taxon>Eukaryota</taxon>
        <taxon>Viridiplantae</taxon>
        <taxon>Streptophyta</taxon>
        <taxon>Embryophyta</taxon>
        <taxon>Tracheophyta</taxon>
        <taxon>Spermatophyta</taxon>
        <taxon>Magnoliopsida</taxon>
        <taxon>Liliopsida</taxon>
        <taxon>Poales</taxon>
        <taxon>Poaceae</taxon>
        <taxon>BOP clade</taxon>
        <taxon>Pooideae</taxon>
        <taxon>Triticodae</taxon>
        <taxon>Triticeae</taxon>
        <taxon>Triticinae</taxon>
        <taxon>Aegilops</taxon>
    </lineage>
</organism>